<reference evidence="2" key="1">
    <citation type="journal article" date="2020" name="Fungal Divers.">
        <title>Resolving the Mortierellaceae phylogeny through synthesis of multi-gene phylogenetics and phylogenomics.</title>
        <authorList>
            <person name="Vandepol N."/>
            <person name="Liber J."/>
            <person name="Desiro A."/>
            <person name="Na H."/>
            <person name="Kennedy M."/>
            <person name="Barry K."/>
            <person name="Grigoriev I.V."/>
            <person name="Miller A.N."/>
            <person name="O'Donnell K."/>
            <person name="Stajich J.E."/>
            <person name="Bonito G."/>
        </authorList>
    </citation>
    <scope>NUCLEOTIDE SEQUENCE</scope>
    <source>
        <strain evidence="2">NRRL 2769</strain>
    </source>
</reference>
<dbReference type="AlphaFoldDB" id="A0A9P6N1M0"/>
<organism evidence="2 3">
    <name type="scientific">Entomortierella chlamydospora</name>
    <dbReference type="NCBI Taxonomy" id="101097"/>
    <lineage>
        <taxon>Eukaryota</taxon>
        <taxon>Fungi</taxon>
        <taxon>Fungi incertae sedis</taxon>
        <taxon>Mucoromycota</taxon>
        <taxon>Mortierellomycotina</taxon>
        <taxon>Mortierellomycetes</taxon>
        <taxon>Mortierellales</taxon>
        <taxon>Mortierellaceae</taxon>
        <taxon>Entomortierella</taxon>
    </lineage>
</organism>
<proteinExistence type="predicted"/>
<dbReference type="EMBL" id="JAAAID010000213">
    <property type="protein sequence ID" value="KAG0020498.1"/>
    <property type="molecule type" value="Genomic_DNA"/>
</dbReference>
<dbReference type="OrthoDB" id="2420541at2759"/>
<protein>
    <submittedName>
        <fullName evidence="2">Uncharacterized protein</fullName>
    </submittedName>
</protein>
<keyword evidence="1" id="KW-0732">Signal</keyword>
<dbReference type="Proteomes" id="UP000703661">
    <property type="component" value="Unassembled WGS sequence"/>
</dbReference>
<evidence type="ECO:0000313" key="2">
    <source>
        <dbReference type="EMBL" id="KAG0020498.1"/>
    </source>
</evidence>
<feature type="signal peptide" evidence="1">
    <location>
        <begin position="1"/>
        <end position="19"/>
    </location>
</feature>
<sequence>MYTRSQFSVTFLLLLAALAIVPNNKDYLVSAQFGLSVACNDCLVSKISTLPSCVGVNLTDTAAQSTSQYGTCLCDSSFDFNWTTPCITSCQTNEIQNFETNFPSLLKTGLNLTCVKPTPSPTSSSTTSEASAMFTSVDSIALLGWTMVAALAITTSGLLTTV</sequence>
<feature type="chain" id="PRO_5040190595" evidence="1">
    <location>
        <begin position="20"/>
        <end position="162"/>
    </location>
</feature>
<gene>
    <name evidence="2" type="ORF">BGZ80_004101</name>
</gene>
<comment type="caution">
    <text evidence="2">The sequence shown here is derived from an EMBL/GenBank/DDBJ whole genome shotgun (WGS) entry which is preliminary data.</text>
</comment>
<evidence type="ECO:0000256" key="1">
    <source>
        <dbReference type="SAM" id="SignalP"/>
    </source>
</evidence>
<accession>A0A9P6N1M0</accession>
<evidence type="ECO:0000313" key="3">
    <source>
        <dbReference type="Proteomes" id="UP000703661"/>
    </source>
</evidence>
<keyword evidence="3" id="KW-1185">Reference proteome</keyword>
<name>A0A9P6N1M0_9FUNG</name>